<keyword evidence="5" id="KW-0560">Oxidoreductase</keyword>
<evidence type="ECO:0000313" key="8">
    <source>
        <dbReference type="Proteomes" id="UP000054321"/>
    </source>
</evidence>
<proteinExistence type="inferred from homology"/>
<dbReference type="STRING" id="913774.A0A0C3H3W6"/>
<dbReference type="GO" id="GO:0051698">
    <property type="term" value="F:saccharopine oxidase activity"/>
    <property type="evidence" value="ECO:0007669"/>
    <property type="project" value="TreeGrafter"/>
</dbReference>
<dbReference type="OrthoDB" id="2219495at2759"/>
<dbReference type="InterPro" id="IPR006076">
    <property type="entry name" value="FAD-dep_OxRdtase"/>
</dbReference>
<accession>A0A0C3H3W6</accession>
<dbReference type="InterPro" id="IPR036188">
    <property type="entry name" value="FAD/NAD-bd_sf"/>
</dbReference>
<dbReference type="PANTHER" id="PTHR10961:SF26">
    <property type="entry name" value="L-SACCHAROPINE OXIDASE"/>
    <property type="match status" value="1"/>
</dbReference>
<keyword evidence="8" id="KW-1185">Reference proteome</keyword>
<dbReference type="EMBL" id="KN832882">
    <property type="protein sequence ID" value="KIM97131.1"/>
    <property type="molecule type" value="Genomic_DNA"/>
</dbReference>
<dbReference type="InParanoid" id="A0A0C3H3W6"/>
<evidence type="ECO:0000256" key="3">
    <source>
        <dbReference type="ARBA" id="ARBA00022630"/>
    </source>
</evidence>
<dbReference type="Pfam" id="PF01266">
    <property type="entry name" value="DAO"/>
    <property type="match status" value="1"/>
</dbReference>
<dbReference type="GO" id="GO:0008115">
    <property type="term" value="F:sarcosine oxidase activity"/>
    <property type="evidence" value="ECO:0007669"/>
    <property type="project" value="TreeGrafter"/>
</dbReference>
<dbReference type="Gene3D" id="3.30.9.10">
    <property type="entry name" value="D-Amino Acid Oxidase, subunit A, domain 2"/>
    <property type="match status" value="1"/>
</dbReference>
<dbReference type="HOGENOM" id="CLU_007884_0_2_1"/>
<evidence type="ECO:0000256" key="2">
    <source>
        <dbReference type="ARBA" id="ARBA00010989"/>
    </source>
</evidence>
<evidence type="ECO:0000313" key="7">
    <source>
        <dbReference type="EMBL" id="KIM97131.1"/>
    </source>
</evidence>
<feature type="domain" description="FAD dependent oxidoreductase" evidence="6">
    <location>
        <begin position="14"/>
        <end position="391"/>
    </location>
</feature>
<evidence type="ECO:0000256" key="1">
    <source>
        <dbReference type="ARBA" id="ARBA00001974"/>
    </source>
</evidence>
<dbReference type="AlphaFoldDB" id="A0A0C3H3W6"/>
<evidence type="ECO:0000256" key="5">
    <source>
        <dbReference type="ARBA" id="ARBA00023002"/>
    </source>
</evidence>
<dbReference type="InterPro" id="IPR045170">
    <property type="entry name" value="MTOX"/>
</dbReference>
<dbReference type="Gene3D" id="3.50.50.60">
    <property type="entry name" value="FAD/NAD(P)-binding domain"/>
    <property type="match status" value="1"/>
</dbReference>
<dbReference type="Proteomes" id="UP000054321">
    <property type="component" value="Unassembled WGS sequence"/>
</dbReference>
<dbReference type="GO" id="GO:0050660">
    <property type="term" value="F:flavin adenine dinucleotide binding"/>
    <property type="evidence" value="ECO:0007669"/>
    <property type="project" value="InterPro"/>
</dbReference>
<organism evidence="7 8">
    <name type="scientific">Oidiodendron maius (strain Zn)</name>
    <dbReference type="NCBI Taxonomy" id="913774"/>
    <lineage>
        <taxon>Eukaryota</taxon>
        <taxon>Fungi</taxon>
        <taxon>Dikarya</taxon>
        <taxon>Ascomycota</taxon>
        <taxon>Pezizomycotina</taxon>
        <taxon>Leotiomycetes</taxon>
        <taxon>Leotiomycetes incertae sedis</taxon>
        <taxon>Myxotrichaceae</taxon>
        <taxon>Oidiodendron</taxon>
    </lineage>
</organism>
<reference evidence="8" key="2">
    <citation type="submission" date="2015-01" db="EMBL/GenBank/DDBJ databases">
        <title>Evolutionary Origins and Diversification of the Mycorrhizal Mutualists.</title>
        <authorList>
            <consortium name="DOE Joint Genome Institute"/>
            <consortium name="Mycorrhizal Genomics Consortium"/>
            <person name="Kohler A."/>
            <person name="Kuo A."/>
            <person name="Nagy L.G."/>
            <person name="Floudas D."/>
            <person name="Copeland A."/>
            <person name="Barry K.W."/>
            <person name="Cichocki N."/>
            <person name="Veneault-Fourrey C."/>
            <person name="LaButti K."/>
            <person name="Lindquist E.A."/>
            <person name="Lipzen A."/>
            <person name="Lundell T."/>
            <person name="Morin E."/>
            <person name="Murat C."/>
            <person name="Riley R."/>
            <person name="Ohm R."/>
            <person name="Sun H."/>
            <person name="Tunlid A."/>
            <person name="Henrissat B."/>
            <person name="Grigoriev I.V."/>
            <person name="Hibbett D.S."/>
            <person name="Martin F."/>
        </authorList>
    </citation>
    <scope>NUCLEOTIDE SEQUENCE [LARGE SCALE GENOMIC DNA]</scope>
    <source>
        <strain evidence="8">Zn</strain>
    </source>
</reference>
<evidence type="ECO:0000259" key="6">
    <source>
        <dbReference type="Pfam" id="PF01266"/>
    </source>
</evidence>
<protein>
    <recommendedName>
        <fullName evidence="6">FAD dependent oxidoreductase domain-containing protein</fullName>
    </recommendedName>
</protein>
<name>A0A0C3H3W6_OIDMZ</name>
<dbReference type="PANTHER" id="PTHR10961">
    <property type="entry name" value="PEROXISOMAL SARCOSINE OXIDASE"/>
    <property type="match status" value="1"/>
</dbReference>
<gene>
    <name evidence="7" type="ORF">OIDMADRAFT_130747</name>
</gene>
<comment type="similarity">
    <text evidence="2">Belongs to the MSOX/MTOX family.</text>
</comment>
<comment type="cofactor">
    <cofactor evidence="1">
        <name>FAD</name>
        <dbReference type="ChEBI" id="CHEBI:57692"/>
    </cofactor>
</comment>
<evidence type="ECO:0000256" key="4">
    <source>
        <dbReference type="ARBA" id="ARBA00022827"/>
    </source>
</evidence>
<keyword evidence="3" id="KW-0285">Flavoprotein</keyword>
<sequence length="451" mass="49248">MAAYITPPIDTTFLIVGAGTIGLSTALHLTDRGYKNITVIDREVVPSPYSAGNDLNKIVRADYEDHFYAGLALEAIRAWSSPFWSPCYQQTGYAITTSADAPQKARAHINDVISSISSHPDYPKGSIVLTPDSASICKFVPQLGPIPGWSGYFNKHAGYARAALALKKVYSELVRRGVTFKFGERGEADEILPSADSTSPRIHTKSGLIYTSDVVIIALGAHTTKLLPSAAAQLTAKAWAVGHVQVTPNEAAELQGMPVVNCRDLGFLFEPDFDTGLIKLCANGGGYTNYINAGSRSGGEMMKISIPLSAQESHSGIPLDDERLLRRLLAETLPQFKDRPLVKQFICWCSDTRDSEYIIDYVPGWNNLILAGGDSGHAFKMFPIFGKWVVDVLEKGQQTIDRWKWKNTDTSEHAGDISWRTGSVKDIQQVERALSGKDGTLQSSMTAKAKF</sequence>
<dbReference type="SUPFAM" id="SSF51905">
    <property type="entry name" value="FAD/NAD(P)-binding domain"/>
    <property type="match status" value="1"/>
</dbReference>
<reference evidence="7 8" key="1">
    <citation type="submission" date="2014-04" db="EMBL/GenBank/DDBJ databases">
        <authorList>
            <consortium name="DOE Joint Genome Institute"/>
            <person name="Kuo A."/>
            <person name="Martino E."/>
            <person name="Perotto S."/>
            <person name="Kohler A."/>
            <person name="Nagy L.G."/>
            <person name="Floudas D."/>
            <person name="Copeland A."/>
            <person name="Barry K.W."/>
            <person name="Cichocki N."/>
            <person name="Veneault-Fourrey C."/>
            <person name="LaButti K."/>
            <person name="Lindquist E.A."/>
            <person name="Lipzen A."/>
            <person name="Lundell T."/>
            <person name="Morin E."/>
            <person name="Murat C."/>
            <person name="Sun H."/>
            <person name="Tunlid A."/>
            <person name="Henrissat B."/>
            <person name="Grigoriev I.V."/>
            <person name="Hibbett D.S."/>
            <person name="Martin F."/>
            <person name="Nordberg H.P."/>
            <person name="Cantor M.N."/>
            <person name="Hua S.X."/>
        </authorList>
    </citation>
    <scope>NUCLEOTIDE SEQUENCE [LARGE SCALE GENOMIC DNA]</scope>
    <source>
        <strain evidence="7 8">Zn</strain>
    </source>
</reference>
<keyword evidence="4" id="KW-0274">FAD</keyword>